<accession>A0A1M6GGE2</accession>
<sequence length="569" mass="66306">MDEFINKIPSIIFGRGQEYFENDHVLKLYEKSKGIWCAEVSGNYGNYDVEIEADGVGSVRSYYCDCPYDGVICKHVAAVAIAIIETQTITDIEHQRPDPQINWEHLIETTNADELRSFLRDYGSQNEAFRRHLVSTFSKPETIDHRETIGYYQNQVNGIFEDYEYGGYIDYRHSHKAMRDVDHYLTLAEDYYGKGNFNEAFSIVAAIAMEGVKAIQYMDDSLGQCGVAIAESFEMIGNILNTTDSKTLQDHIFEWLHKQVQNSDYKDYGLEDHLEALFFETAIVLNLQDKAHQFLDLKINELNNSEGWSKKYYLQEYLLQKINLLQSEGETKEADAIIDEYLNYSKFRQIRVDNALAENDYNQAKELILKGVEIAGQENESGTIHDWKVQLLEVYKYQGDDIQYRNLARELFIENTSEIAYYRCFKQTFPYGGWKFERNRLITELKNRQQRYYQGIPPNDMAQILIEEQMTIELLQLVGDSNNIYMIMEYTHLLEPEFSVELLGCYKSAIEIEAKKTGRNEYKALVRYLDKMAGVKGGVLSAKELKESLLQQYKNRPAMREEFQKLQWD</sequence>
<keyword evidence="1" id="KW-0862">Zinc</keyword>
<dbReference type="Pfam" id="PF04434">
    <property type="entry name" value="SWIM"/>
    <property type="match status" value="1"/>
</dbReference>
<dbReference type="RefSeq" id="WP_072764319.1">
    <property type="nucleotide sequence ID" value="NZ_FQYX01000011.1"/>
</dbReference>
<organism evidence="3 4">
    <name type="scientific">Arenibacter nanhaiticus</name>
    <dbReference type="NCBI Taxonomy" id="558155"/>
    <lineage>
        <taxon>Bacteria</taxon>
        <taxon>Pseudomonadati</taxon>
        <taxon>Bacteroidota</taxon>
        <taxon>Flavobacteriia</taxon>
        <taxon>Flavobacteriales</taxon>
        <taxon>Flavobacteriaceae</taxon>
        <taxon>Arenibacter</taxon>
    </lineage>
</organism>
<reference evidence="3 4" key="1">
    <citation type="submission" date="2016-11" db="EMBL/GenBank/DDBJ databases">
        <authorList>
            <person name="Jaros S."/>
            <person name="Januszkiewicz K."/>
            <person name="Wedrychowicz H."/>
        </authorList>
    </citation>
    <scope>NUCLEOTIDE SEQUENCE [LARGE SCALE GENOMIC DNA]</scope>
    <source>
        <strain evidence="3 4">CGMCC 1.8863</strain>
    </source>
</reference>
<evidence type="ECO:0000313" key="4">
    <source>
        <dbReference type="Proteomes" id="UP000184231"/>
    </source>
</evidence>
<dbReference type="AlphaFoldDB" id="A0A1M6GGE2"/>
<evidence type="ECO:0000259" key="2">
    <source>
        <dbReference type="PROSITE" id="PS50966"/>
    </source>
</evidence>
<feature type="domain" description="SWIM-type" evidence="2">
    <location>
        <begin position="47"/>
        <end position="84"/>
    </location>
</feature>
<gene>
    <name evidence="3" type="ORF">SAMN04487911_1116</name>
</gene>
<dbReference type="PROSITE" id="PS50966">
    <property type="entry name" value="ZF_SWIM"/>
    <property type="match status" value="1"/>
</dbReference>
<keyword evidence="1" id="KW-0479">Metal-binding</keyword>
<keyword evidence="4" id="KW-1185">Reference proteome</keyword>
<proteinExistence type="predicted"/>
<protein>
    <submittedName>
        <fullName evidence="3">Uncharacterized conserved protein, contains Zn finger domain</fullName>
    </submittedName>
</protein>
<evidence type="ECO:0000313" key="3">
    <source>
        <dbReference type="EMBL" id="SHJ09044.1"/>
    </source>
</evidence>
<name>A0A1M6GGE2_9FLAO</name>
<keyword evidence="1" id="KW-0863">Zinc-finger</keyword>
<dbReference type="InterPro" id="IPR007527">
    <property type="entry name" value="Znf_SWIM"/>
</dbReference>
<dbReference type="Proteomes" id="UP000184231">
    <property type="component" value="Unassembled WGS sequence"/>
</dbReference>
<dbReference type="EMBL" id="FQYX01000011">
    <property type="protein sequence ID" value="SHJ09044.1"/>
    <property type="molecule type" value="Genomic_DNA"/>
</dbReference>
<dbReference type="GO" id="GO:0008270">
    <property type="term" value="F:zinc ion binding"/>
    <property type="evidence" value="ECO:0007669"/>
    <property type="project" value="UniProtKB-KW"/>
</dbReference>
<dbReference type="OrthoDB" id="9760715at2"/>
<evidence type="ECO:0000256" key="1">
    <source>
        <dbReference type="PROSITE-ProRule" id="PRU00325"/>
    </source>
</evidence>